<dbReference type="Proteomes" id="UP000321513">
    <property type="component" value="Unassembled WGS sequence"/>
</dbReference>
<keyword evidence="3" id="KW-1185">Reference proteome</keyword>
<feature type="chain" id="PRO_5022114796" description="DUF5723 domain-containing protein" evidence="1">
    <location>
        <begin position="22"/>
        <end position="277"/>
    </location>
</feature>
<accession>A0A512BB10</accession>
<name>A0A512BB10_9BACT</name>
<gene>
    <name evidence="2" type="ORF">SAE01_16370</name>
</gene>
<comment type="caution">
    <text evidence="2">The sequence shown here is derived from an EMBL/GenBank/DDBJ whole genome shotgun (WGS) entry which is preliminary data.</text>
</comment>
<evidence type="ECO:0000313" key="2">
    <source>
        <dbReference type="EMBL" id="GEO09141.1"/>
    </source>
</evidence>
<keyword evidence="1" id="KW-0732">Signal</keyword>
<sequence length="277" mass="30089">MFLAAKVILVLVLLFSVQLNAQVVRPSSFNRYAALGAYSKNFSDIFSATSNQAALASLKTGAFGVYGEKRFMLQELSNYTAIVAVPTSSGTFGLQVDYFGSTFFNATELGIIYARKITEVVEVGAKFNYHTVRIAGYGNVSAMNFDVGAIFHLTEKLYSGIHIYNPSGSKLGKIGTEKLESIYTCGLGYEASERLFISTEIIKHEDQPVGVIAGMQYNLHAKVFIRGGICTNNDNGYAGVGVNIGFGRVDLSTAYHPQIGFTPGISLLFNFKKLAEE</sequence>
<feature type="signal peptide" evidence="1">
    <location>
        <begin position="1"/>
        <end position="21"/>
    </location>
</feature>
<evidence type="ECO:0000313" key="3">
    <source>
        <dbReference type="Proteomes" id="UP000321513"/>
    </source>
</evidence>
<protein>
    <recommendedName>
        <fullName evidence="4">DUF5723 domain-containing protein</fullName>
    </recommendedName>
</protein>
<dbReference type="EMBL" id="BJYT01000005">
    <property type="protein sequence ID" value="GEO09141.1"/>
    <property type="molecule type" value="Genomic_DNA"/>
</dbReference>
<dbReference type="AlphaFoldDB" id="A0A512BB10"/>
<evidence type="ECO:0008006" key="4">
    <source>
        <dbReference type="Google" id="ProtNLM"/>
    </source>
</evidence>
<evidence type="ECO:0000256" key="1">
    <source>
        <dbReference type="SAM" id="SignalP"/>
    </source>
</evidence>
<proteinExistence type="predicted"/>
<organism evidence="2 3">
    <name type="scientific">Segetibacter aerophilus</name>
    <dbReference type="NCBI Taxonomy" id="670293"/>
    <lineage>
        <taxon>Bacteria</taxon>
        <taxon>Pseudomonadati</taxon>
        <taxon>Bacteroidota</taxon>
        <taxon>Chitinophagia</taxon>
        <taxon>Chitinophagales</taxon>
        <taxon>Chitinophagaceae</taxon>
        <taxon>Segetibacter</taxon>
    </lineage>
</organism>
<reference evidence="2 3" key="1">
    <citation type="submission" date="2019-07" db="EMBL/GenBank/DDBJ databases">
        <title>Whole genome shotgun sequence of Segetibacter aerophilus NBRC 106135.</title>
        <authorList>
            <person name="Hosoyama A."/>
            <person name="Uohara A."/>
            <person name="Ohji S."/>
            <person name="Ichikawa N."/>
        </authorList>
    </citation>
    <scope>NUCLEOTIDE SEQUENCE [LARGE SCALE GENOMIC DNA]</scope>
    <source>
        <strain evidence="2 3">NBRC 106135</strain>
    </source>
</reference>